<dbReference type="AlphaFoldDB" id="A0A5N6P0Y3"/>
<organism evidence="1 2">
    <name type="scientific">Mikania micrantha</name>
    <name type="common">bitter vine</name>
    <dbReference type="NCBI Taxonomy" id="192012"/>
    <lineage>
        <taxon>Eukaryota</taxon>
        <taxon>Viridiplantae</taxon>
        <taxon>Streptophyta</taxon>
        <taxon>Embryophyta</taxon>
        <taxon>Tracheophyta</taxon>
        <taxon>Spermatophyta</taxon>
        <taxon>Magnoliopsida</taxon>
        <taxon>eudicotyledons</taxon>
        <taxon>Gunneridae</taxon>
        <taxon>Pentapetalae</taxon>
        <taxon>asterids</taxon>
        <taxon>campanulids</taxon>
        <taxon>Asterales</taxon>
        <taxon>Asteraceae</taxon>
        <taxon>Asteroideae</taxon>
        <taxon>Heliantheae alliance</taxon>
        <taxon>Eupatorieae</taxon>
        <taxon>Mikania</taxon>
    </lineage>
</organism>
<evidence type="ECO:0000313" key="2">
    <source>
        <dbReference type="Proteomes" id="UP000326396"/>
    </source>
</evidence>
<dbReference type="Proteomes" id="UP000326396">
    <property type="component" value="Linkage Group LG15"/>
</dbReference>
<reference evidence="1 2" key="1">
    <citation type="submission" date="2019-05" db="EMBL/GenBank/DDBJ databases">
        <title>Mikania micrantha, genome provides insights into the molecular mechanism of rapid growth.</title>
        <authorList>
            <person name="Liu B."/>
        </authorList>
    </citation>
    <scope>NUCLEOTIDE SEQUENCE [LARGE SCALE GENOMIC DNA]</scope>
    <source>
        <strain evidence="1">NLD-2019</strain>
        <tissue evidence="1">Leaf</tissue>
    </source>
</reference>
<accession>A0A5N6P0Y3</accession>
<sequence>MGVDLLHLMQHGRSKALYLTQYMLSLSFLRPACLVSEPFCILNVFSYSLWIRNLFGSLCLSEKVADKSLRKHLMVGSSEALKSSKCGSSEAFVLYNLWQE</sequence>
<dbReference type="EMBL" id="SZYD01000007">
    <property type="protein sequence ID" value="KAD5802477.1"/>
    <property type="molecule type" value="Genomic_DNA"/>
</dbReference>
<protein>
    <submittedName>
        <fullName evidence="1">Uncharacterized protein</fullName>
    </submittedName>
</protein>
<keyword evidence="2" id="KW-1185">Reference proteome</keyword>
<gene>
    <name evidence="1" type="ORF">E3N88_13837</name>
</gene>
<evidence type="ECO:0000313" key="1">
    <source>
        <dbReference type="EMBL" id="KAD5802477.1"/>
    </source>
</evidence>
<name>A0A5N6P0Y3_9ASTR</name>
<proteinExistence type="predicted"/>
<comment type="caution">
    <text evidence="1">The sequence shown here is derived from an EMBL/GenBank/DDBJ whole genome shotgun (WGS) entry which is preliminary data.</text>
</comment>